<feature type="compositionally biased region" description="Basic and acidic residues" evidence="7">
    <location>
        <begin position="174"/>
        <end position="183"/>
    </location>
</feature>
<comment type="caution">
    <text evidence="9">The sequence shown here is derived from an EMBL/GenBank/DDBJ whole genome shotgun (WGS) entry which is preliminary data.</text>
</comment>
<feature type="transmembrane region" description="Helical" evidence="8">
    <location>
        <begin position="101"/>
        <end position="120"/>
    </location>
</feature>
<feature type="transmembrane region" description="Helical" evidence="8">
    <location>
        <begin position="59"/>
        <end position="81"/>
    </location>
</feature>
<name>A0A194AG86_9BACT</name>
<evidence type="ECO:0000256" key="4">
    <source>
        <dbReference type="ARBA" id="ARBA00022692"/>
    </source>
</evidence>
<protein>
    <recommendedName>
        <fullName evidence="11">BCCT transporter</fullName>
    </recommendedName>
</protein>
<dbReference type="GO" id="GO:0005886">
    <property type="term" value="C:plasma membrane"/>
    <property type="evidence" value="ECO:0007669"/>
    <property type="project" value="UniProtKB-SubCell"/>
</dbReference>
<comment type="subcellular location">
    <subcellularLocation>
        <location evidence="1">Cell membrane</location>
        <topology evidence="1">Multi-pass membrane protein</topology>
    </subcellularLocation>
</comment>
<evidence type="ECO:0000313" key="9">
    <source>
        <dbReference type="EMBL" id="GAU07789.1"/>
    </source>
</evidence>
<feature type="region of interest" description="Disordered" evidence="7">
    <location>
        <begin position="170"/>
        <end position="193"/>
    </location>
</feature>
<gene>
    <name evidence="9" type="ORF">DPF_0488</name>
</gene>
<keyword evidence="4 8" id="KW-0812">Transmembrane</keyword>
<reference evidence="10" key="1">
    <citation type="submission" date="2016-06" db="EMBL/GenBank/DDBJ databases">
        <title>Draft genome sequence of Desulfoplanes formicivorans strain Pf12B.</title>
        <authorList>
            <person name="Watanabe M."/>
            <person name="Kojima H."/>
            <person name="Fukui M."/>
        </authorList>
    </citation>
    <scope>NUCLEOTIDE SEQUENCE [LARGE SCALE GENOMIC DNA]</scope>
    <source>
        <strain evidence="10">Pf12B</strain>
    </source>
</reference>
<evidence type="ECO:0000256" key="8">
    <source>
        <dbReference type="SAM" id="Phobius"/>
    </source>
</evidence>
<keyword evidence="2" id="KW-0813">Transport</keyword>
<keyword evidence="5 8" id="KW-1133">Transmembrane helix</keyword>
<dbReference type="GO" id="GO:0022857">
    <property type="term" value="F:transmembrane transporter activity"/>
    <property type="evidence" value="ECO:0007669"/>
    <property type="project" value="InterPro"/>
</dbReference>
<organism evidence="9 10">
    <name type="scientific">Desulfoplanes formicivorans</name>
    <dbReference type="NCBI Taxonomy" id="1592317"/>
    <lineage>
        <taxon>Bacteria</taxon>
        <taxon>Pseudomonadati</taxon>
        <taxon>Thermodesulfobacteriota</taxon>
        <taxon>Desulfovibrionia</taxon>
        <taxon>Desulfovibrionales</taxon>
        <taxon>Desulfoplanaceae</taxon>
        <taxon>Desulfoplanes</taxon>
    </lineage>
</organism>
<feature type="transmembrane region" description="Helical" evidence="8">
    <location>
        <begin position="126"/>
        <end position="146"/>
    </location>
</feature>
<keyword evidence="3" id="KW-1003">Cell membrane</keyword>
<dbReference type="PANTHER" id="PTHR30047">
    <property type="entry name" value="HIGH-AFFINITY CHOLINE TRANSPORT PROTEIN-RELATED"/>
    <property type="match status" value="1"/>
</dbReference>
<evidence type="ECO:0000256" key="2">
    <source>
        <dbReference type="ARBA" id="ARBA00022448"/>
    </source>
</evidence>
<evidence type="ECO:0008006" key="11">
    <source>
        <dbReference type="Google" id="ProtNLM"/>
    </source>
</evidence>
<proteinExistence type="predicted"/>
<dbReference type="STRING" id="1592317.DPF_0488"/>
<evidence type="ECO:0000256" key="7">
    <source>
        <dbReference type="SAM" id="MobiDB-lite"/>
    </source>
</evidence>
<evidence type="ECO:0000256" key="1">
    <source>
        <dbReference type="ARBA" id="ARBA00004651"/>
    </source>
</evidence>
<dbReference type="EMBL" id="BDFE01000007">
    <property type="protein sequence ID" value="GAU07789.1"/>
    <property type="molecule type" value="Genomic_DNA"/>
</dbReference>
<evidence type="ECO:0000256" key="5">
    <source>
        <dbReference type="ARBA" id="ARBA00022989"/>
    </source>
</evidence>
<dbReference type="Pfam" id="PF02028">
    <property type="entry name" value="BCCT"/>
    <property type="match status" value="1"/>
</dbReference>
<dbReference type="InterPro" id="IPR000060">
    <property type="entry name" value="BCCT_transptr"/>
</dbReference>
<keyword evidence="6 8" id="KW-0472">Membrane</keyword>
<evidence type="ECO:0000256" key="3">
    <source>
        <dbReference type="ARBA" id="ARBA00022475"/>
    </source>
</evidence>
<dbReference type="Proteomes" id="UP000095200">
    <property type="component" value="Unassembled WGS sequence"/>
</dbReference>
<evidence type="ECO:0000256" key="6">
    <source>
        <dbReference type="ARBA" id="ARBA00023136"/>
    </source>
</evidence>
<keyword evidence="10" id="KW-1185">Reference proteome</keyword>
<dbReference type="AlphaFoldDB" id="A0A194AG86"/>
<sequence length="193" mass="20207">MGLAGGIAGSYMIHAVFGGYTMFTQLNGIVDAVGILKASGGPAALVAVLQTLPMGKVVLVAYCVFSTIFLATSVDSCAYVISCSATTRLQPGSEPTRGHRFYWALIQAGLALAAITMGGLGPVRIFANFSGALMLIPIAFVIAAWFKMTREDDALTQCCTFTNPLPVNAASEEVPGRPSKDPLSEDIPCPVEQ</sequence>
<accession>A0A194AG86</accession>
<evidence type="ECO:0000313" key="10">
    <source>
        <dbReference type="Proteomes" id="UP000095200"/>
    </source>
</evidence>
<dbReference type="PANTHER" id="PTHR30047:SF12">
    <property type="entry name" value="BCCT-FAMILY TRANSPORTER"/>
    <property type="match status" value="1"/>
</dbReference>